<dbReference type="EMBL" id="CP129013">
    <property type="protein sequence ID" value="WLR42123.1"/>
    <property type="molecule type" value="Genomic_DNA"/>
</dbReference>
<evidence type="ECO:0000313" key="4">
    <source>
        <dbReference type="Proteomes" id="UP001197974"/>
    </source>
</evidence>
<feature type="signal peptide" evidence="1">
    <location>
        <begin position="1"/>
        <end position="25"/>
    </location>
</feature>
<reference evidence="3 4" key="1">
    <citation type="submission" date="2023-06" db="EMBL/GenBank/DDBJ databases">
        <title>Five Gram-positive bacteria isolated from mangrove sediments in Shenzhen, Guangdong, China.</title>
        <authorList>
            <person name="Yu S."/>
            <person name="Zheng W."/>
            <person name="Huang Y."/>
        </authorList>
    </citation>
    <scope>NUCLEOTIDE SEQUENCE [LARGE SCALE GENOMIC DNA]</scope>
    <source>
        <strain evidence="3 4">SaN35-3</strain>
    </source>
</reference>
<evidence type="ECO:0000256" key="1">
    <source>
        <dbReference type="SAM" id="SignalP"/>
    </source>
</evidence>
<dbReference type="Gene3D" id="3.40.190.10">
    <property type="entry name" value="Periplasmic binding protein-like II"/>
    <property type="match status" value="1"/>
</dbReference>
<organism evidence="3 4">
    <name type="scientific">Bacillus carboniphilus</name>
    <dbReference type="NCBI Taxonomy" id="86663"/>
    <lineage>
        <taxon>Bacteria</taxon>
        <taxon>Bacillati</taxon>
        <taxon>Bacillota</taxon>
        <taxon>Bacilli</taxon>
        <taxon>Bacillales</taxon>
        <taxon>Bacillaceae</taxon>
        <taxon>Bacillus</taxon>
    </lineage>
</organism>
<feature type="domain" description="ABC-type glycine betaine transport system substrate-binding" evidence="2">
    <location>
        <begin position="36"/>
        <end position="81"/>
    </location>
</feature>
<name>A0ABY9JUZ6_9BACI</name>
<sequence>MKRFVMLSLLFVLSFNVILSGCSQGENEEGEKGNFVFGINNWAENIAVSNMWKIILENEGYSVELKELEKAAVWSGIAKKRFRYCP</sequence>
<dbReference type="PROSITE" id="PS51257">
    <property type="entry name" value="PROKAR_LIPOPROTEIN"/>
    <property type="match status" value="1"/>
</dbReference>
<proteinExistence type="predicted"/>
<gene>
    <name evidence="3" type="ORF">LC087_15345</name>
</gene>
<accession>A0ABY9JUZ6</accession>
<dbReference type="SUPFAM" id="SSF53850">
    <property type="entry name" value="Periplasmic binding protein-like II"/>
    <property type="match status" value="1"/>
</dbReference>
<dbReference type="InterPro" id="IPR007210">
    <property type="entry name" value="ABC_Gly_betaine_transp_sub-bd"/>
</dbReference>
<evidence type="ECO:0000313" key="3">
    <source>
        <dbReference type="EMBL" id="WLR42123.1"/>
    </source>
</evidence>
<dbReference type="Pfam" id="PF04069">
    <property type="entry name" value="OpuAC"/>
    <property type="match status" value="1"/>
</dbReference>
<evidence type="ECO:0000259" key="2">
    <source>
        <dbReference type="Pfam" id="PF04069"/>
    </source>
</evidence>
<keyword evidence="1" id="KW-0732">Signal</keyword>
<feature type="chain" id="PRO_5045308352" evidence="1">
    <location>
        <begin position="26"/>
        <end position="86"/>
    </location>
</feature>
<protein>
    <submittedName>
        <fullName evidence="3">Glycine betaine ABC transporter substrate-binding protein</fullName>
    </submittedName>
</protein>
<keyword evidence="4" id="KW-1185">Reference proteome</keyword>
<dbReference type="Proteomes" id="UP001197974">
    <property type="component" value="Chromosome"/>
</dbReference>